<gene>
    <name evidence="1" type="ORF">BJG266_LOCUS44277</name>
    <name evidence="2" type="ORF">QVE165_LOCUS61237</name>
</gene>
<dbReference type="EMBL" id="CAJNOI010003511">
    <property type="protein sequence ID" value="CAF1520878.1"/>
    <property type="molecule type" value="Genomic_DNA"/>
</dbReference>
<dbReference type="EMBL" id="CAJNOM010003872">
    <property type="protein sequence ID" value="CAF1650260.1"/>
    <property type="molecule type" value="Genomic_DNA"/>
</dbReference>
<evidence type="ECO:0000313" key="3">
    <source>
        <dbReference type="Proteomes" id="UP000663832"/>
    </source>
</evidence>
<accession>A0A816EIV5</accession>
<dbReference type="AlphaFoldDB" id="A0A816EIV5"/>
<name>A0A816EIV5_9BILA</name>
<reference evidence="2" key="1">
    <citation type="submission" date="2021-02" db="EMBL/GenBank/DDBJ databases">
        <authorList>
            <person name="Nowell W R."/>
        </authorList>
    </citation>
    <scope>NUCLEOTIDE SEQUENCE</scope>
</reference>
<evidence type="ECO:0000313" key="1">
    <source>
        <dbReference type="EMBL" id="CAF1520878.1"/>
    </source>
</evidence>
<comment type="caution">
    <text evidence="2">The sequence shown here is derived from an EMBL/GenBank/DDBJ whole genome shotgun (WGS) entry which is preliminary data.</text>
</comment>
<proteinExistence type="predicted"/>
<organism evidence="2 3">
    <name type="scientific">Adineta steineri</name>
    <dbReference type="NCBI Taxonomy" id="433720"/>
    <lineage>
        <taxon>Eukaryota</taxon>
        <taxon>Metazoa</taxon>
        <taxon>Spiralia</taxon>
        <taxon>Gnathifera</taxon>
        <taxon>Rotifera</taxon>
        <taxon>Eurotatoria</taxon>
        <taxon>Bdelloidea</taxon>
        <taxon>Adinetida</taxon>
        <taxon>Adinetidae</taxon>
        <taxon>Adineta</taxon>
    </lineage>
</organism>
<feature type="non-terminal residue" evidence="2">
    <location>
        <position position="1"/>
    </location>
</feature>
<evidence type="ECO:0008006" key="4">
    <source>
        <dbReference type="Google" id="ProtNLM"/>
    </source>
</evidence>
<sequence length="234" mass="26965">AININDGFYGNHTLSWNVMFNTVRETSDHGAINTWDRQPYLSDALQSGLPSLWQHGSYIHHNTIFNNYNALWPIDHDDGSCFYEDSYNFLMYGGKKNYLGHSKKDHHQMYVYSDAGRDDFGCNTCLDYYAPRQGYSGWNEVYIENTCILYKNPVPYKIDDCNTADLFVPYLANNKIYIPKGTEAIFTCNVNGISTKLNLQQWQSYGLDINTTVQATPDVQTIIKWGREMLQNTI</sequence>
<keyword evidence="3" id="KW-1185">Reference proteome</keyword>
<dbReference type="Proteomes" id="UP000663832">
    <property type="component" value="Unassembled WGS sequence"/>
</dbReference>
<evidence type="ECO:0000313" key="2">
    <source>
        <dbReference type="EMBL" id="CAF1650260.1"/>
    </source>
</evidence>
<protein>
    <recommendedName>
        <fullName evidence="4">Ig-like domain-containing protein</fullName>
    </recommendedName>
</protein>
<dbReference type="Proteomes" id="UP000663877">
    <property type="component" value="Unassembled WGS sequence"/>
</dbReference>
<dbReference type="OrthoDB" id="5949092at2759"/>